<reference evidence="1" key="1">
    <citation type="submission" date="2020-05" db="EMBL/GenBank/DDBJ databases">
        <authorList>
            <person name="Chiriac C."/>
            <person name="Salcher M."/>
            <person name="Ghai R."/>
            <person name="Kavagutti S V."/>
        </authorList>
    </citation>
    <scope>NUCLEOTIDE SEQUENCE</scope>
</reference>
<gene>
    <name evidence="1" type="ORF">UFOVP907_2</name>
</gene>
<accession>A0A6J5PQ97</accession>
<dbReference type="EMBL" id="LR796857">
    <property type="protein sequence ID" value="CAB4169734.1"/>
    <property type="molecule type" value="Genomic_DNA"/>
</dbReference>
<sequence length="67" mass="7669">MNERIYELAEQAGFENGHQDRYGNSLSQELEKFAELIVKECADIATLNQFQWDSAGGYVLEHFGVEE</sequence>
<proteinExistence type="predicted"/>
<organism evidence="1">
    <name type="scientific">uncultured Caudovirales phage</name>
    <dbReference type="NCBI Taxonomy" id="2100421"/>
    <lineage>
        <taxon>Viruses</taxon>
        <taxon>Duplodnaviria</taxon>
        <taxon>Heunggongvirae</taxon>
        <taxon>Uroviricota</taxon>
        <taxon>Caudoviricetes</taxon>
        <taxon>Peduoviridae</taxon>
        <taxon>Maltschvirus</taxon>
        <taxon>Maltschvirus maltsch</taxon>
    </lineage>
</organism>
<protein>
    <submittedName>
        <fullName evidence="1">Uncharacterized protein</fullName>
    </submittedName>
</protein>
<evidence type="ECO:0000313" key="1">
    <source>
        <dbReference type="EMBL" id="CAB4169734.1"/>
    </source>
</evidence>
<name>A0A6J5PQ97_9CAUD</name>